<reference evidence="14 15" key="1">
    <citation type="submission" date="2024-04" db="EMBL/GenBank/DDBJ databases">
        <title>Phyllosticta paracitricarpa is synonymous to the EU quarantine fungus P. citricarpa based on phylogenomic analyses.</title>
        <authorList>
            <consortium name="Lawrence Berkeley National Laboratory"/>
            <person name="Van Ingen-Buijs V.A."/>
            <person name="Van Westerhoven A.C."/>
            <person name="Haridas S."/>
            <person name="Skiadas P."/>
            <person name="Martin F."/>
            <person name="Groenewald J.Z."/>
            <person name="Crous P.W."/>
            <person name="Seidl M.F."/>
        </authorList>
    </citation>
    <scope>NUCLEOTIDE SEQUENCE [LARGE SCALE GENOMIC DNA]</scope>
    <source>
        <strain evidence="14 15">CBS 123371</strain>
    </source>
</reference>
<organism evidence="14 15">
    <name type="scientific">Phyllosticta citriasiana</name>
    <dbReference type="NCBI Taxonomy" id="595635"/>
    <lineage>
        <taxon>Eukaryota</taxon>
        <taxon>Fungi</taxon>
        <taxon>Dikarya</taxon>
        <taxon>Ascomycota</taxon>
        <taxon>Pezizomycotina</taxon>
        <taxon>Dothideomycetes</taxon>
        <taxon>Dothideomycetes incertae sedis</taxon>
        <taxon>Botryosphaeriales</taxon>
        <taxon>Phyllostictaceae</taxon>
        <taxon>Phyllosticta</taxon>
    </lineage>
</organism>
<name>A0ABR1KJD4_9PEZI</name>
<evidence type="ECO:0000256" key="1">
    <source>
        <dbReference type="ARBA" id="ARBA00004123"/>
    </source>
</evidence>
<comment type="caution">
    <text evidence="14">The sequence shown here is derived from an EMBL/GenBank/DDBJ whole genome shotgun (WGS) entry which is preliminary data.</text>
</comment>
<feature type="compositionally biased region" description="Polar residues" evidence="12">
    <location>
        <begin position="114"/>
        <end position="123"/>
    </location>
</feature>
<gene>
    <name evidence="14" type="ORF">IWZ03DRAFT_212449</name>
</gene>
<keyword evidence="7" id="KW-0010">Activator</keyword>
<dbReference type="Pfam" id="PF25326">
    <property type="entry name" value="ARM_SRB8"/>
    <property type="match status" value="1"/>
</dbReference>
<dbReference type="EMBL" id="JBBPHU010000007">
    <property type="protein sequence ID" value="KAK7515821.1"/>
    <property type="molecule type" value="Genomic_DNA"/>
</dbReference>
<feature type="compositionally biased region" description="Low complexity" evidence="12">
    <location>
        <begin position="1487"/>
        <end position="1497"/>
    </location>
</feature>
<evidence type="ECO:0000259" key="13">
    <source>
        <dbReference type="SMART" id="SM01281"/>
    </source>
</evidence>
<keyword evidence="9" id="KW-0539">Nucleus</keyword>
<dbReference type="Proteomes" id="UP001363622">
    <property type="component" value="Unassembled WGS sequence"/>
</dbReference>
<evidence type="ECO:0000256" key="7">
    <source>
        <dbReference type="ARBA" id="ARBA00023159"/>
    </source>
</evidence>
<feature type="region of interest" description="Disordered" evidence="12">
    <location>
        <begin position="1336"/>
        <end position="1359"/>
    </location>
</feature>
<comment type="similarity">
    <text evidence="2">Belongs to the Mediator complex subunit 12 family.</text>
</comment>
<feature type="region of interest" description="Disordered" evidence="12">
    <location>
        <begin position="1598"/>
        <end position="1627"/>
    </location>
</feature>
<feature type="compositionally biased region" description="Gly residues" evidence="12">
    <location>
        <begin position="1532"/>
        <end position="1543"/>
    </location>
</feature>
<evidence type="ECO:0000256" key="10">
    <source>
        <dbReference type="ARBA" id="ARBA00025661"/>
    </source>
</evidence>
<keyword evidence="5" id="KW-0678">Repressor</keyword>
<dbReference type="InterPro" id="IPR057344">
    <property type="entry name" value="ARM_SRB8"/>
</dbReference>
<keyword evidence="6" id="KW-0805">Transcription regulation</keyword>
<evidence type="ECO:0000313" key="15">
    <source>
        <dbReference type="Proteomes" id="UP001363622"/>
    </source>
</evidence>
<evidence type="ECO:0000256" key="8">
    <source>
        <dbReference type="ARBA" id="ARBA00023163"/>
    </source>
</evidence>
<evidence type="ECO:0000256" key="5">
    <source>
        <dbReference type="ARBA" id="ARBA00022491"/>
    </source>
</evidence>
<protein>
    <recommendedName>
        <fullName evidence="4">Mediator of RNA polymerase II transcription subunit 12</fullName>
    </recommendedName>
    <alternativeName>
        <fullName evidence="11">Mediator complex subunit 12</fullName>
    </alternativeName>
</protein>
<evidence type="ECO:0000256" key="12">
    <source>
        <dbReference type="SAM" id="MobiDB-lite"/>
    </source>
</evidence>
<dbReference type="PANTHER" id="PTHR46567">
    <property type="entry name" value="MEDIATOR OF RNA POLYMERASE II TRANSCRIPTION SUBUNIT 12"/>
    <property type="match status" value="1"/>
</dbReference>
<feature type="region of interest" description="Disordered" evidence="12">
    <location>
        <begin position="1487"/>
        <end position="1569"/>
    </location>
</feature>
<evidence type="ECO:0000256" key="4">
    <source>
        <dbReference type="ARBA" id="ARBA00019622"/>
    </source>
</evidence>
<feature type="domain" description="Mediator complex subunit Med12" evidence="13">
    <location>
        <begin position="257"/>
        <end position="317"/>
    </location>
</feature>
<comment type="subcellular location">
    <subcellularLocation>
        <location evidence="1">Nucleus</location>
    </subcellularLocation>
</comment>
<dbReference type="SMART" id="SM01281">
    <property type="entry name" value="Med12"/>
    <property type="match status" value="1"/>
</dbReference>
<feature type="compositionally biased region" description="Polar residues" evidence="12">
    <location>
        <begin position="1"/>
        <end position="12"/>
    </location>
</feature>
<accession>A0ABR1KJD4</accession>
<sequence>MTSRPGPSTSQRTGGGALQRPSTQARPVPPQSHAFAANLRQPDTVIDLTADDTKPPERSLPSKQSLVDENTWLAPGSQPAAQDHVNIKPAARGRPQAVFEETPDISIAGLGKTTPASQRSNIIPPTGTLPVPPRPGFRAPTRTSTPLGRMASPAPAPKKPSSQRQDPLSTPLEAVRIRGKAVDFYPWNGNHPEDNLTADVVKVGYFEERKGQVDINAAKTFVSPQLRNKSTLQTLSSLFVQALEKRQAAGRVKEASTFKPPPRITVTDTKREEWLRDLANPALPPKRRIPHGIRGKLLLEQCLGKNIPIARAIWLAKCVGANEMRAWMRKGASNPGGMGGELKWVREWTIFVEQFVEGTINNCGQQGWRDKMDYTIRLSTQLYTERLLDQDHFLDWLLLSLETTEVDKLPIWLLLMRIYWQDLVAVRRRGRRLAEALLSHLYAMTSDGTAEFAQPLVDQVRQYVSNLVTSHRNCLIIPKTWKKHQHIIDALQAEGNPPLQAAARDVVRRNERLTGWKSKWAQSNTSTQKAVISSLDSLSLDLNINDLSAKCLDLVPDRHSLAITVLQWACSLYREGEHRLYVAARLLRKWRMKGADIDSAILSFLGDNQRLRDIKHRDFFRLVAELVRSHHFSVGRYLQWLIASGSLSRNDSDRDHNCPLRLIAEIPSQDLPEHVLNLRETILTTSGTPIDDLFSNDHVDGILAELKSIFTMKDGETMSFDTCFQDLSTSVRFEISHWLRRELIFLLDPAAFELGDDGMREDFVLTPSRFYTIRDVLEQLEDFAILADVLQLAMDSNDTTIYAAVADTLNYHHAAFAAIGALLPLYNKLAEHYVKLRLEKPLDRAFLLALADLCCRLQRDANLVLQLTSDLTRLDQKSAVAACSPASDNMAETGSRMYFDEEIDRILASGTSMDENMVARVFAKVVTRIEEQIDKEKGTNSKFGQWFQRLKAFDEKTFDRHMSDTISSLLIGNKDQLLGQMLPSAVGSGSLSLENFIQFSERTITVLKKSDASLAAEASLRLLDAILPMEGLKGFGLVQEVYRYRLEQEKLCHSQQGTALQLVRQAIDLCTDQTRRGQSARLDALLHSQRLLQVLRYHAPRTPQDFCVVMGISPPVGTDASVPLDEKRTKVIKETLDLMMDPNNALGLSNLEADEEASTLVNAADDLSVPFCQLELQLLFKIHTESDEEGEVGVADAIIAAIKESVESDKSVWSDLLTGLDVEMTRKIREYAESHILSALTKIAKHRQGEELESGLQNGQDSHKMLQRYLSVINLTSWSIEDKNQGQTIGAIVERLRWLLDVLSQTPKPLPPDALCPWIQALLHLIIVHKTPSSSSLSTSSTASPQHQPHPQPSKPNTSHQASLIWILRSYLLHPELRPFQATTEYALDVAATLSDDLPEEARSQLCKMESQRPSGDARIAWLLGRTDKSNDMAWLGLVTPIYGTNQASSSSTISGPAQPSHQHQHQARGGLLAQHAGYPHSPMPQYQNQHAMHQQQGFWQARHHHQPYPPFASQHQQRPLHSFPGLPTQGGSVGFAVGGGGSTSPMPPASSTTPVPGTPSASASASPFQGASASAAGVEYTKPVPFHLRRWEILPDTSVGSGSGGASGAAGPGGASNGAAGNDTSLSLTLFGGRRVVR</sequence>
<comment type="subunit">
    <text evidence="3">Component of the SRB8-11 complex, which itself associates with the Mediator complex.</text>
</comment>
<evidence type="ECO:0000313" key="14">
    <source>
        <dbReference type="EMBL" id="KAK7515821.1"/>
    </source>
</evidence>
<evidence type="ECO:0000256" key="2">
    <source>
        <dbReference type="ARBA" id="ARBA00010289"/>
    </source>
</evidence>
<evidence type="ECO:0000256" key="11">
    <source>
        <dbReference type="ARBA" id="ARBA00032010"/>
    </source>
</evidence>
<feature type="compositionally biased region" description="Low complexity" evidence="12">
    <location>
        <begin position="1550"/>
        <end position="1569"/>
    </location>
</feature>
<keyword evidence="8" id="KW-0804">Transcription</keyword>
<dbReference type="InterPro" id="IPR019035">
    <property type="entry name" value="Mediator_Med12"/>
</dbReference>
<feature type="region of interest" description="Disordered" evidence="12">
    <location>
        <begin position="1"/>
        <end position="172"/>
    </location>
</feature>
<feature type="compositionally biased region" description="Gly residues" evidence="12">
    <location>
        <begin position="1602"/>
        <end position="1617"/>
    </location>
</feature>
<feature type="compositionally biased region" description="Low complexity" evidence="12">
    <location>
        <begin position="1336"/>
        <end position="1347"/>
    </location>
</feature>
<keyword evidence="15" id="KW-1185">Reference proteome</keyword>
<dbReference type="PANTHER" id="PTHR46567:SF1">
    <property type="entry name" value="MEDIATOR OF RNA POLYMERASE II TRANSCRIPTION SUBUNIT 12"/>
    <property type="match status" value="1"/>
</dbReference>
<proteinExistence type="inferred from homology"/>
<evidence type="ECO:0000256" key="3">
    <source>
        <dbReference type="ARBA" id="ARBA00011629"/>
    </source>
</evidence>
<dbReference type="Pfam" id="PF09497">
    <property type="entry name" value="Med12"/>
    <property type="match status" value="1"/>
</dbReference>
<evidence type="ECO:0000256" key="9">
    <source>
        <dbReference type="ARBA" id="ARBA00023242"/>
    </source>
</evidence>
<evidence type="ECO:0000256" key="6">
    <source>
        <dbReference type="ARBA" id="ARBA00023015"/>
    </source>
</evidence>
<comment type="function">
    <text evidence="10">Component of the SRB8-11 complex. The SRB8-11 complex is a regulatory module of the Mediator complex which is itself involved in regulation of basal and activated RNA polymerase II-dependent transcription. The SRB8-11 complex may be involved in the transcriptional repression of a subset of genes regulated by Mediator. It may inhibit the association of the Mediator complex with RNA polymerase II to form the holoenzyme complex.</text>
</comment>